<feature type="non-terminal residue" evidence="1">
    <location>
        <position position="1"/>
    </location>
</feature>
<organism evidence="1 2">
    <name type="scientific">Acaulospora colombiana</name>
    <dbReference type="NCBI Taxonomy" id="27376"/>
    <lineage>
        <taxon>Eukaryota</taxon>
        <taxon>Fungi</taxon>
        <taxon>Fungi incertae sedis</taxon>
        <taxon>Mucoromycota</taxon>
        <taxon>Glomeromycotina</taxon>
        <taxon>Glomeromycetes</taxon>
        <taxon>Diversisporales</taxon>
        <taxon>Acaulosporaceae</taxon>
        <taxon>Acaulospora</taxon>
    </lineage>
</organism>
<evidence type="ECO:0000313" key="2">
    <source>
        <dbReference type="Proteomes" id="UP000789525"/>
    </source>
</evidence>
<accession>A0ACA9PJT8</accession>
<comment type="caution">
    <text evidence="1">The sequence shown here is derived from an EMBL/GenBank/DDBJ whole genome shotgun (WGS) entry which is preliminary data.</text>
</comment>
<feature type="non-terminal residue" evidence="1">
    <location>
        <position position="180"/>
    </location>
</feature>
<proteinExistence type="predicted"/>
<sequence length="180" mass="20506">LEQDPKNRPAISEIFNTLHKDHERTQLQQSGSQSSPIEILSDNDELDITETNPQYIMSVQDAIIEHKRGNKKEAWKCFSYHAENGDMHAKFWVGYYLYHSEIDELKYNMEDNLIKAAQLFKEAADDGKAEAQLRYGTCLWLGKGVKINYNEAIKYLTLAADNGNVNAMYNVGSAYYSGKG</sequence>
<gene>
    <name evidence="1" type="ORF">ACOLOM_LOCUS10754</name>
</gene>
<name>A0ACA9PJT8_9GLOM</name>
<evidence type="ECO:0000313" key="1">
    <source>
        <dbReference type="EMBL" id="CAG8712752.1"/>
    </source>
</evidence>
<reference evidence="1" key="1">
    <citation type="submission" date="2021-06" db="EMBL/GenBank/DDBJ databases">
        <authorList>
            <person name="Kallberg Y."/>
            <person name="Tangrot J."/>
            <person name="Rosling A."/>
        </authorList>
    </citation>
    <scope>NUCLEOTIDE SEQUENCE</scope>
    <source>
        <strain evidence="1">CL356</strain>
    </source>
</reference>
<dbReference type="Proteomes" id="UP000789525">
    <property type="component" value="Unassembled WGS sequence"/>
</dbReference>
<protein>
    <submittedName>
        <fullName evidence="1">2241_t:CDS:1</fullName>
    </submittedName>
</protein>
<dbReference type="EMBL" id="CAJVPT010035884">
    <property type="protein sequence ID" value="CAG8712752.1"/>
    <property type="molecule type" value="Genomic_DNA"/>
</dbReference>
<keyword evidence="2" id="KW-1185">Reference proteome</keyword>